<dbReference type="Gene3D" id="3.55.50.10">
    <property type="entry name" value="Baseplate protein-like domains"/>
    <property type="match status" value="1"/>
</dbReference>
<evidence type="ECO:0000313" key="8">
    <source>
        <dbReference type="Proteomes" id="UP000005801"/>
    </source>
</evidence>
<dbReference type="InterPro" id="IPR006531">
    <property type="entry name" value="Gp5/Vgr_OB"/>
</dbReference>
<dbReference type="EMBL" id="ABCS01000162">
    <property type="protein sequence ID" value="EDM73919.1"/>
    <property type="molecule type" value="Genomic_DNA"/>
</dbReference>
<dbReference type="RefSeq" id="WP_006976920.1">
    <property type="nucleotide sequence ID" value="NZ_ABCS01000162.1"/>
</dbReference>
<dbReference type="Proteomes" id="UP000005801">
    <property type="component" value="Unassembled WGS sequence"/>
</dbReference>
<dbReference type="PANTHER" id="PTHR32305:SF15">
    <property type="entry name" value="PROTEIN RHSA-RELATED"/>
    <property type="match status" value="1"/>
</dbReference>
<feature type="domain" description="Gp5/Type VI secretion system Vgr protein OB-fold" evidence="5">
    <location>
        <begin position="416"/>
        <end position="484"/>
    </location>
</feature>
<feature type="region of interest" description="Disordered" evidence="4">
    <location>
        <begin position="550"/>
        <end position="570"/>
    </location>
</feature>
<dbReference type="AlphaFoldDB" id="A6GJN4"/>
<dbReference type="NCBIfam" id="TIGR01646">
    <property type="entry name" value="vgr_GE"/>
    <property type="match status" value="1"/>
</dbReference>
<dbReference type="OrthoDB" id="5482463at2"/>
<evidence type="ECO:0000259" key="6">
    <source>
        <dbReference type="Pfam" id="PF22178"/>
    </source>
</evidence>
<dbReference type="Pfam" id="PF04717">
    <property type="entry name" value="Phage_base_V"/>
    <property type="match status" value="1"/>
</dbReference>
<dbReference type="SUPFAM" id="SSF69255">
    <property type="entry name" value="gp5 N-terminal domain-like"/>
    <property type="match status" value="1"/>
</dbReference>
<dbReference type="Gene3D" id="2.30.110.50">
    <property type="match status" value="1"/>
</dbReference>
<dbReference type="SUPFAM" id="SSF69349">
    <property type="entry name" value="Phage fibre proteins"/>
    <property type="match status" value="1"/>
</dbReference>
<evidence type="ECO:0000256" key="4">
    <source>
        <dbReference type="SAM" id="MobiDB-lite"/>
    </source>
</evidence>
<keyword evidence="3" id="KW-0964">Secreted</keyword>
<dbReference type="Gene3D" id="2.40.50.230">
    <property type="entry name" value="Gp5 N-terminal domain"/>
    <property type="match status" value="1"/>
</dbReference>
<evidence type="ECO:0000256" key="3">
    <source>
        <dbReference type="ARBA" id="ARBA00022525"/>
    </source>
</evidence>
<protein>
    <submittedName>
        <fullName evidence="7">Rhs element Vgr family protein</fullName>
    </submittedName>
</protein>
<dbReference type="NCBIfam" id="TIGR03361">
    <property type="entry name" value="VI_Rhs_Vgr"/>
    <property type="match status" value="1"/>
</dbReference>
<evidence type="ECO:0000259" key="5">
    <source>
        <dbReference type="Pfam" id="PF04717"/>
    </source>
</evidence>
<dbReference type="InterPro" id="IPR037026">
    <property type="entry name" value="Vgr_OB-fold_dom_sf"/>
</dbReference>
<feature type="domain" description="Gp5/Type VI secretion system Vgr C-terminal trimerisation" evidence="6">
    <location>
        <begin position="501"/>
        <end position="607"/>
    </location>
</feature>
<dbReference type="InterPro" id="IPR017847">
    <property type="entry name" value="T6SS_RhsGE_Vgr_subset"/>
</dbReference>
<dbReference type="InterPro" id="IPR050708">
    <property type="entry name" value="T6SS_VgrG/RHS"/>
</dbReference>
<dbReference type="Pfam" id="PF05954">
    <property type="entry name" value="Phage_GPD"/>
    <property type="match status" value="1"/>
</dbReference>
<dbReference type="PANTHER" id="PTHR32305">
    <property type="match status" value="1"/>
</dbReference>
<dbReference type="InterPro" id="IPR006533">
    <property type="entry name" value="T6SS_Vgr_RhsGE"/>
</dbReference>
<proteinExistence type="inferred from homology"/>
<dbReference type="InterPro" id="IPR054030">
    <property type="entry name" value="Gp5_Vgr_C"/>
</dbReference>
<sequence>MSDERLDLVTYSFSVLDEIDPDWRVRRMRLFEAISEPYELVVELASEGLGADSETDLLLGRSVELVIHRGGLLRSVCGVVRRVDDLGVSEGFLSVVAYVVPALSLLGQRIDTRIFQGMTVPEIVDEVLGAGLGEYEREIDVSTGLSGQYEARDVCIQFRESDLDFCNRLLQEEGIAYVFEADEDTGRERVQLIDANESFPTLALGVGDEVEIIPDNPENAERESLQFFELVQRERTTKVTTRAYNFKNPTNVDEHEQGEADERGRTRELYHHQDRRQIVDDPIGDPDAMRFTGEDLDQREPLSVRRLELERRDVKVLLGESNLSGAQAGMRFFLGAHHRDELSHLEYLITRVNHDGEGDEVEGARADAHRYVNSVECVPFETPYRPAIHTPKPRIFGAQTATVMGPADDDQEDIHTDPHGRVKVRFHWDRLSPEDGTASCWVRCAQMWAGAGWGSMFIPRVGMEVVVTFLDGNPDRPLIVGCVYNGDQTPPYPLPDEKTKSTIKSDSSPGGGGFNEFRFEDAKGSEEVFLHAQKDFNETVLNNHSTTVSANQTNTVSGDQSESISGKQTMSVQKNRIVTITGSQSVNIEGSEPEAGVSGSKLNITGDYELDTSNTIAIQAPTEIKLTCGGSTLTMVPGKITLSAGGEATLVLDANALMQSAAGSKVLLDANVKAESSGSSVVTLDATVDAQSSGGSKLKLDANVSTESSGGSKLVLDGNALMEGVGTATVQSPSSKLAGDAGTVEATAGGVTVDGPSVDVTGSGTVTVTGGMVKIN</sequence>
<dbReference type="Gene3D" id="4.10.220.110">
    <property type="match status" value="1"/>
</dbReference>
<comment type="caution">
    <text evidence="7">The sequence shown here is derived from an EMBL/GenBank/DDBJ whole genome shotgun (WGS) entry which is preliminary data.</text>
</comment>
<dbReference type="GO" id="GO:0005576">
    <property type="term" value="C:extracellular region"/>
    <property type="evidence" value="ECO:0007669"/>
    <property type="project" value="UniProtKB-SubCell"/>
</dbReference>
<reference evidence="7 8" key="1">
    <citation type="submission" date="2007-06" db="EMBL/GenBank/DDBJ databases">
        <authorList>
            <person name="Shimkets L."/>
            <person name="Ferriera S."/>
            <person name="Johnson J."/>
            <person name="Kravitz S."/>
            <person name="Beeson K."/>
            <person name="Sutton G."/>
            <person name="Rogers Y.-H."/>
            <person name="Friedman R."/>
            <person name="Frazier M."/>
            <person name="Venter J.C."/>
        </authorList>
    </citation>
    <scope>NUCLEOTIDE SEQUENCE [LARGE SCALE GENOMIC DNA]</scope>
    <source>
        <strain evidence="7 8">SIR-1</strain>
    </source>
</reference>
<keyword evidence="8" id="KW-1185">Reference proteome</keyword>
<dbReference type="STRING" id="391625.PPSIR1_14195"/>
<name>A6GJN4_9BACT</name>
<evidence type="ECO:0000256" key="2">
    <source>
        <dbReference type="ARBA" id="ARBA00005558"/>
    </source>
</evidence>
<comment type="subcellular location">
    <subcellularLocation>
        <location evidence="1">Secreted</location>
    </subcellularLocation>
</comment>
<dbReference type="eggNOG" id="COG3501">
    <property type="taxonomic scope" value="Bacteria"/>
</dbReference>
<dbReference type="SUPFAM" id="SSF69279">
    <property type="entry name" value="Phage tail proteins"/>
    <property type="match status" value="2"/>
</dbReference>
<evidence type="ECO:0000313" key="7">
    <source>
        <dbReference type="EMBL" id="EDM73919.1"/>
    </source>
</evidence>
<accession>A6GJN4</accession>
<gene>
    <name evidence="7" type="ORF">PPSIR1_14195</name>
</gene>
<dbReference type="Pfam" id="PF22178">
    <property type="entry name" value="Gp5_trimer_C"/>
    <property type="match status" value="1"/>
</dbReference>
<evidence type="ECO:0000256" key="1">
    <source>
        <dbReference type="ARBA" id="ARBA00004613"/>
    </source>
</evidence>
<comment type="similarity">
    <text evidence="2">Belongs to the VgrG protein family.</text>
</comment>
<feature type="region of interest" description="Disordered" evidence="4">
    <location>
        <begin position="490"/>
        <end position="512"/>
    </location>
</feature>
<organism evidence="7 8">
    <name type="scientific">Plesiocystis pacifica SIR-1</name>
    <dbReference type="NCBI Taxonomy" id="391625"/>
    <lineage>
        <taxon>Bacteria</taxon>
        <taxon>Pseudomonadati</taxon>
        <taxon>Myxococcota</taxon>
        <taxon>Polyangia</taxon>
        <taxon>Nannocystales</taxon>
        <taxon>Nannocystaceae</taxon>
        <taxon>Plesiocystis</taxon>
    </lineage>
</organism>